<proteinExistence type="predicted"/>
<dbReference type="OrthoDB" id="5415600at2759"/>
<keyword evidence="3" id="KW-1185">Reference proteome</keyword>
<gene>
    <name evidence="2" type="ORF">GQ607_012737</name>
</gene>
<feature type="region of interest" description="Disordered" evidence="1">
    <location>
        <begin position="54"/>
        <end position="74"/>
    </location>
</feature>
<accession>A0A8H3W3P6</accession>
<organism evidence="2 3">
    <name type="scientific">Colletotrichum asianum</name>
    <dbReference type="NCBI Taxonomy" id="702518"/>
    <lineage>
        <taxon>Eukaryota</taxon>
        <taxon>Fungi</taxon>
        <taxon>Dikarya</taxon>
        <taxon>Ascomycota</taxon>
        <taxon>Pezizomycotina</taxon>
        <taxon>Sordariomycetes</taxon>
        <taxon>Hypocreomycetidae</taxon>
        <taxon>Glomerellales</taxon>
        <taxon>Glomerellaceae</taxon>
        <taxon>Colletotrichum</taxon>
        <taxon>Colletotrichum gloeosporioides species complex</taxon>
    </lineage>
</organism>
<protein>
    <submittedName>
        <fullName evidence="2">Uncharacterized protein</fullName>
    </submittedName>
</protein>
<dbReference type="AlphaFoldDB" id="A0A8H3W3P6"/>
<dbReference type="EMBL" id="WOWK01000088">
    <property type="protein sequence ID" value="KAF0319969.1"/>
    <property type="molecule type" value="Genomic_DNA"/>
</dbReference>
<comment type="caution">
    <text evidence="2">The sequence shown here is derived from an EMBL/GenBank/DDBJ whole genome shotgun (WGS) entry which is preliminary data.</text>
</comment>
<sequence>MPARNDKAFYDMLDSIANTGEEDAVQQNKRIKEAEFAADAAEPNEEQIAAIRREVEAGKKSSKSNVEKAHNTRR</sequence>
<evidence type="ECO:0000313" key="2">
    <source>
        <dbReference type="EMBL" id="KAF0319969.1"/>
    </source>
</evidence>
<dbReference type="Proteomes" id="UP000434172">
    <property type="component" value="Unassembled WGS sequence"/>
</dbReference>
<reference evidence="2 3" key="1">
    <citation type="submission" date="2019-12" db="EMBL/GenBank/DDBJ databases">
        <title>A genome sequence resource for the geographically widespread anthracnose pathogen Colletotrichum asianum.</title>
        <authorList>
            <person name="Meng Y."/>
        </authorList>
    </citation>
    <scope>NUCLEOTIDE SEQUENCE [LARGE SCALE GENOMIC DNA]</scope>
    <source>
        <strain evidence="2 3">ICMP 18580</strain>
    </source>
</reference>
<name>A0A8H3W3P6_9PEZI</name>
<evidence type="ECO:0000256" key="1">
    <source>
        <dbReference type="SAM" id="MobiDB-lite"/>
    </source>
</evidence>
<evidence type="ECO:0000313" key="3">
    <source>
        <dbReference type="Proteomes" id="UP000434172"/>
    </source>
</evidence>